<keyword evidence="6 11" id="KW-0798">TonB box</keyword>
<dbReference type="InterPro" id="IPR039426">
    <property type="entry name" value="TonB-dep_rcpt-like"/>
</dbReference>
<feature type="chain" id="PRO_5004472473" evidence="13">
    <location>
        <begin position="24"/>
        <end position="1092"/>
    </location>
</feature>
<feature type="region of interest" description="Disordered" evidence="12">
    <location>
        <begin position="194"/>
        <end position="216"/>
    </location>
</feature>
<dbReference type="PANTHER" id="PTHR30069:SF29">
    <property type="entry name" value="HEMOGLOBIN AND HEMOGLOBIN-HAPTOGLOBIN-BINDING PROTEIN 1-RELATED"/>
    <property type="match status" value="1"/>
</dbReference>
<dbReference type="InterPro" id="IPR000531">
    <property type="entry name" value="Beta-barrel_TonB"/>
</dbReference>
<comment type="subcellular location">
    <subcellularLocation>
        <location evidence="1 10">Cell outer membrane</location>
        <topology evidence="1 10">Multi-pass membrane protein</topology>
    </subcellularLocation>
</comment>
<dbReference type="Gene3D" id="2.60.40.1120">
    <property type="entry name" value="Carboxypeptidase-like, regulatory domain"/>
    <property type="match status" value="1"/>
</dbReference>
<evidence type="ECO:0000313" key="16">
    <source>
        <dbReference type="EMBL" id="EOR96544.1"/>
    </source>
</evidence>
<dbReference type="InterPro" id="IPR012910">
    <property type="entry name" value="Plug_dom"/>
</dbReference>
<feature type="domain" description="TonB-dependent receptor-like beta-barrel" evidence="14">
    <location>
        <begin position="478"/>
        <end position="891"/>
    </location>
</feature>
<name>R9H5V3_9SPHI</name>
<dbReference type="InterPro" id="IPR036942">
    <property type="entry name" value="Beta-barrel_TonB_sf"/>
</dbReference>
<dbReference type="Pfam" id="PF07715">
    <property type="entry name" value="Plug"/>
    <property type="match status" value="1"/>
</dbReference>
<dbReference type="EMBL" id="AQPN01000009">
    <property type="protein sequence ID" value="EOR96544.1"/>
    <property type="molecule type" value="Genomic_DNA"/>
</dbReference>
<keyword evidence="17" id="KW-1185">Reference proteome</keyword>
<dbReference type="Pfam" id="PF13715">
    <property type="entry name" value="CarbopepD_reg_2"/>
    <property type="match status" value="1"/>
</dbReference>
<sequence length="1092" mass="118229">MKDNYLKIAFLLICFFMFNFVSAQERTITGTVTGADDKLSLPGVSIVVKGTTAGTQSGATGQFSLRIPNNKAVLVFSYVGYTSQEVAVGQKSTIYVALAADATQLGEVVVTALGITRNRNEVAYSAQKVEGNEVSKTRSGNFITGMSGKVAGLEIRQNNAIGASSNVVLRGVKSITGNNQALFVIDGVPVNNANSGNRQVTDNSGVSTRNDQSTGRGGYDYGNAVADMNPDNIESISVLKGAAASALYGSQGSNGVILITTKKGQKGLGIAVNSSISVGSYDKSTFPKYQHKYGGGYGAYYGPNEDAFFNSEDVNGDGVLDLVVPFGEDASYGGAFDPNLLVYQWDAFDATSPNFGKATPWVAAKNDPSSIFITPVSNNQSIFINGGTDKGTYKLGFTRNDERGIMPNSKIVKNVLDFSSSYNITPKLTAAASVNYSNVNGLGRYGTGYDGDGGRNLMTNFRQWYQVNADVQSLKDAYDRTGSNVTWNRKSVSNGAPSYWDNPYFVRYENFSTDTRDRYFGNVNLNYKVADWFSILGRVAVDYYTELQEERKAVGTIGVSGYSRYDHTWRETNYDLIANFNTGISDNLEFKGLLGTNIRKQHDQSIQAQTNGGLIVKDIYALSNSVSAPVAPNEYDGKREVDGYFAGATFVWNKMVTLDGTLRADQSSTLPAKNNSYLYPSVSGGFVFSELLKTDWLSYGKVRANYAEVGNDAPIGSILDTYNIIAPFGSAAQASVRSIKNNPDLKPERTKSTEAGFELAFFKSRLGLDATYYRTLTVNQILPVTVSTSTGYDSKYLNSGKVRNTGLELTLNGTPIVSNGFTWKVDVNWTRNRNKVTELFKDATGNDALNLQLATFQGGISSNATLGQPFGVLRGSNFVYVDGEKLINPNGRYAISPTSNEQIADPNAKWLGGINNRFSYKNVALSFLIDIRHGGQVFSTDMYYGLATGLYEETAGLNDLGNPLRNTLADGGGIIREGVLADGTPNTIRAAANTYGAYGYRYSPAAAFVYDASYVKLREAMLTYTLPQSAVTTLGPVKGVDLSLIGRNLWIIHKNLPYADPEDGLSAGNFQGYQVGSYPTTRTLTFNVKLTF</sequence>
<dbReference type="InterPro" id="IPR023996">
    <property type="entry name" value="TonB-dep_OMP_SusC/RagA"/>
</dbReference>
<keyword evidence="3 10" id="KW-1134">Transmembrane beta strand</keyword>
<evidence type="ECO:0000256" key="6">
    <source>
        <dbReference type="ARBA" id="ARBA00023077"/>
    </source>
</evidence>
<organism evidence="16 17">
    <name type="scientific">Arcticibacter svalbardensis MN12-7</name>
    <dbReference type="NCBI Taxonomy" id="1150600"/>
    <lineage>
        <taxon>Bacteria</taxon>
        <taxon>Pseudomonadati</taxon>
        <taxon>Bacteroidota</taxon>
        <taxon>Sphingobacteriia</taxon>
        <taxon>Sphingobacteriales</taxon>
        <taxon>Sphingobacteriaceae</taxon>
        <taxon>Arcticibacter</taxon>
    </lineage>
</organism>
<evidence type="ECO:0000256" key="13">
    <source>
        <dbReference type="SAM" id="SignalP"/>
    </source>
</evidence>
<evidence type="ECO:0000256" key="12">
    <source>
        <dbReference type="SAM" id="MobiDB-lite"/>
    </source>
</evidence>
<keyword evidence="5 13" id="KW-0732">Signal</keyword>
<protein>
    <submittedName>
        <fullName evidence="16">TonB-dependent receptor</fullName>
    </submittedName>
</protein>
<dbReference type="InterPro" id="IPR023997">
    <property type="entry name" value="TonB-dep_OMP_SusC/RagA_CS"/>
</dbReference>
<dbReference type="PROSITE" id="PS52016">
    <property type="entry name" value="TONB_DEPENDENT_REC_3"/>
    <property type="match status" value="1"/>
</dbReference>
<dbReference type="PANTHER" id="PTHR30069">
    <property type="entry name" value="TONB-DEPENDENT OUTER MEMBRANE RECEPTOR"/>
    <property type="match status" value="1"/>
</dbReference>
<dbReference type="NCBIfam" id="TIGR04056">
    <property type="entry name" value="OMP_RagA_SusC"/>
    <property type="match status" value="1"/>
</dbReference>
<evidence type="ECO:0000256" key="7">
    <source>
        <dbReference type="ARBA" id="ARBA00023136"/>
    </source>
</evidence>
<comment type="similarity">
    <text evidence="10 11">Belongs to the TonB-dependent receptor family.</text>
</comment>
<dbReference type="GO" id="GO:0009279">
    <property type="term" value="C:cell outer membrane"/>
    <property type="evidence" value="ECO:0007669"/>
    <property type="project" value="UniProtKB-SubCell"/>
</dbReference>
<dbReference type="SUPFAM" id="SSF49464">
    <property type="entry name" value="Carboxypeptidase regulatory domain-like"/>
    <property type="match status" value="1"/>
</dbReference>
<evidence type="ECO:0000256" key="11">
    <source>
        <dbReference type="RuleBase" id="RU003357"/>
    </source>
</evidence>
<dbReference type="InterPro" id="IPR008969">
    <property type="entry name" value="CarboxyPept-like_regulatory"/>
</dbReference>
<dbReference type="PATRIC" id="fig|1150600.3.peg.267"/>
<dbReference type="GO" id="GO:0044718">
    <property type="term" value="P:siderophore transmembrane transport"/>
    <property type="evidence" value="ECO:0007669"/>
    <property type="project" value="TreeGrafter"/>
</dbReference>
<accession>R9H5V3</accession>
<evidence type="ECO:0000259" key="14">
    <source>
        <dbReference type="Pfam" id="PF00593"/>
    </source>
</evidence>
<keyword evidence="2 10" id="KW-0813">Transport</keyword>
<evidence type="ECO:0000256" key="5">
    <source>
        <dbReference type="ARBA" id="ARBA00022729"/>
    </source>
</evidence>
<keyword evidence="9 10" id="KW-0998">Cell outer membrane</keyword>
<evidence type="ECO:0000313" key="17">
    <source>
        <dbReference type="Proteomes" id="UP000014174"/>
    </source>
</evidence>
<dbReference type="GO" id="GO:0015344">
    <property type="term" value="F:siderophore uptake transmembrane transporter activity"/>
    <property type="evidence" value="ECO:0007669"/>
    <property type="project" value="TreeGrafter"/>
</dbReference>
<gene>
    <name evidence="16" type="ORF">ADIARSV_0273</name>
</gene>
<proteinExistence type="inferred from homology"/>
<feature type="compositionally biased region" description="Polar residues" evidence="12">
    <location>
        <begin position="194"/>
        <end position="214"/>
    </location>
</feature>
<dbReference type="eggNOG" id="COG4206">
    <property type="taxonomic scope" value="Bacteria"/>
</dbReference>
<evidence type="ECO:0000256" key="3">
    <source>
        <dbReference type="ARBA" id="ARBA00022452"/>
    </source>
</evidence>
<keyword evidence="4 10" id="KW-0812">Transmembrane</keyword>
<feature type="domain" description="TonB-dependent receptor plug" evidence="15">
    <location>
        <begin position="120"/>
        <end position="256"/>
    </location>
</feature>
<dbReference type="SUPFAM" id="SSF56935">
    <property type="entry name" value="Porins"/>
    <property type="match status" value="1"/>
</dbReference>
<evidence type="ECO:0000256" key="8">
    <source>
        <dbReference type="ARBA" id="ARBA00023170"/>
    </source>
</evidence>
<evidence type="ECO:0000256" key="4">
    <source>
        <dbReference type="ARBA" id="ARBA00022692"/>
    </source>
</evidence>
<dbReference type="Gene3D" id="2.170.130.10">
    <property type="entry name" value="TonB-dependent receptor, plug domain"/>
    <property type="match status" value="1"/>
</dbReference>
<comment type="caution">
    <text evidence="16">The sequence shown here is derived from an EMBL/GenBank/DDBJ whole genome shotgun (WGS) entry which is preliminary data.</text>
</comment>
<evidence type="ECO:0000256" key="10">
    <source>
        <dbReference type="PROSITE-ProRule" id="PRU01360"/>
    </source>
</evidence>
<keyword evidence="8 16" id="KW-0675">Receptor</keyword>
<keyword evidence="7 10" id="KW-0472">Membrane</keyword>
<evidence type="ECO:0000256" key="1">
    <source>
        <dbReference type="ARBA" id="ARBA00004571"/>
    </source>
</evidence>
<dbReference type="Proteomes" id="UP000014174">
    <property type="component" value="Unassembled WGS sequence"/>
</dbReference>
<dbReference type="OrthoDB" id="9768177at2"/>
<dbReference type="AlphaFoldDB" id="R9H5V3"/>
<dbReference type="Gene3D" id="2.40.170.20">
    <property type="entry name" value="TonB-dependent receptor, beta-barrel domain"/>
    <property type="match status" value="1"/>
</dbReference>
<dbReference type="STRING" id="1150600.ADIARSV_0273"/>
<feature type="signal peptide" evidence="13">
    <location>
        <begin position="1"/>
        <end position="23"/>
    </location>
</feature>
<dbReference type="Pfam" id="PF00593">
    <property type="entry name" value="TonB_dep_Rec_b-barrel"/>
    <property type="match status" value="1"/>
</dbReference>
<evidence type="ECO:0000256" key="2">
    <source>
        <dbReference type="ARBA" id="ARBA00022448"/>
    </source>
</evidence>
<evidence type="ECO:0000259" key="15">
    <source>
        <dbReference type="Pfam" id="PF07715"/>
    </source>
</evidence>
<dbReference type="NCBIfam" id="TIGR04057">
    <property type="entry name" value="SusC_RagA_signa"/>
    <property type="match status" value="1"/>
</dbReference>
<evidence type="ECO:0000256" key="9">
    <source>
        <dbReference type="ARBA" id="ARBA00023237"/>
    </source>
</evidence>
<reference evidence="16 17" key="1">
    <citation type="journal article" date="2013" name="Genome Announc.">
        <title>Draft Genome Sequence of Arcticibacter svalbardensis Strain MN12-7T, a Member of the Family Sphingobacteriaceae Isolated from an Arctic Soil Sample.</title>
        <authorList>
            <person name="Shivaji S."/>
            <person name="Ara S."/>
            <person name="Prasad S."/>
            <person name="Manasa B.P."/>
            <person name="Begum Z."/>
            <person name="Singh A."/>
            <person name="Kumar Pinnaka A."/>
        </authorList>
    </citation>
    <scope>NUCLEOTIDE SEQUENCE [LARGE SCALE GENOMIC DNA]</scope>
    <source>
        <strain evidence="16 17">MN12-7</strain>
    </source>
</reference>
<dbReference type="InterPro" id="IPR037066">
    <property type="entry name" value="Plug_dom_sf"/>
</dbReference>